<evidence type="ECO:0000256" key="4">
    <source>
        <dbReference type="ARBA" id="ARBA00022980"/>
    </source>
</evidence>
<dbReference type="PRINTS" id="PR00058">
    <property type="entry name" value="RIBOSOMALL5"/>
</dbReference>
<dbReference type="InterPro" id="IPR025607">
    <property type="entry name" value="Ribosomal_uL18_C_euk"/>
</dbReference>
<sequence>MGFVKVVKTKAYYSRYQVQFRRRREGKTDYQQRHRLITQDKNKYNSPKYRLVARITNSDVIAQIVYSKIVGDFVLCAAYSHELTRFGVKVGLTNYASCYATGLLLARRLLAKLKLADLYKGAEKVDGKVFLVKPVDDKPRPFKANLDVGLARTSTGAKVFAVLKGAVDGGIYIPHGETRFAGYNAESKKLNAETLRGYIFGKHVSSYMSLLQTEDEEAYKKVFSQYIKNNVAPKDIESIYANAHKAIRANPAPAAKSGKSYKDIKSKNLSKRTLKQKKARIASIKASYKARL</sequence>
<evidence type="ECO:0000313" key="8">
    <source>
        <dbReference type="Proteomes" id="UP001344447"/>
    </source>
</evidence>
<comment type="caution">
    <text evidence="7">The sequence shown here is derived from an EMBL/GenBank/DDBJ whole genome shotgun (WGS) entry which is preliminary data.</text>
</comment>
<dbReference type="SUPFAM" id="SSF53137">
    <property type="entry name" value="Translational machinery components"/>
    <property type="match status" value="1"/>
</dbReference>
<keyword evidence="8" id="KW-1185">Reference proteome</keyword>
<evidence type="ECO:0000313" key="7">
    <source>
        <dbReference type="EMBL" id="KAK5582938.1"/>
    </source>
</evidence>
<evidence type="ECO:0000256" key="1">
    <source>
        <dbReference type="ARBA" id="ARBA00004496"/>
    </source>
</evidence>
<comment type="similarity">
    <text evidence="2">Belongs to the universal ribosomal protein uL18 family.</text>
</comment>
<keyword evidence="5" id="KW-0687">Ribonucleoprotein</keyword>
<dbReference type="GO" id="GO:0008097">
    <property type="term" value="F:5S rRNA binding"/>
    <property type="evidence" value="ECO:0007669"/>
    <property type="project" value="InterPro"/>
</dbReference>
<keyword evidence="3" id="KW-0963">Cytoplasm</keyword>
<dbReference type="AlphaFoldDB" id="A0AAN7U688"/>
<feature type="domain" description="Large ribosomal subunit protein uL18 C-terminal eukaryotes" evidence="6">
    <location>
        <begin position="236"/>
        <end position="290"/>
    </location>
</feature>
<evidence type="ECO:0000256" key="5">
    <source>
        <dbReference type="ARBA" id="ARBA00023274"/>
    </source>
</evidence>
<proteinExistence type="inferred from homology"/>
<dbReference type="CDD" id="cd00432">
    <property type="entry name" value="Ribosomal_L18_L5e"/>
    <property type="match status" value="1"/>
</dbReference>
<reference evidence="7 8" key="1">
    <citation type="submission" date="2023-11" db="EMBL/GenBank/DDBJ databases">
        <title>Dfirmibasis_genome.</title>
        <authorList>
            <person name="Edelbroek B."/>
            <person name="Kjellin J."/>
            <person name="Jerlstrom-Hultqvist J."/>
            <person name="Soderbom F."/>
        </authorList>
    </citation>
    <scope>NUCLEOTIDE SEQUENCE [LARGE SCALE GENOMIC DNA]</scope>
    <source>
        <strain evidence="7 8">TNS-C-14</strain>
    </source>
</reference>
<dbReference type="EMBL" id="JAVFKY010000001">
    <property type="protein sequence ID" value="KAK5582938.1"/>
    <property type="molecule type" value="Genomic_DNA"/>
</dbReference>
<dbReference type="PANTHER" id="PTHR23410:SF12">
    <property type="entry name" value="LARGE RIBOSOMAL SUBUNIT PROTEIN UL18"/>
    <property type="match status" value="1"/>
</dbReference>
<evidence type="ECO:0000256" key="3">
    <source>
        <dbReference type="ARBA" id="ARBA00022490"/>
    </source>
</evidence>
<dbReference type="Proteomes" id="UP001344447">
    <property type="component" value="Unassembled WGS sequence"/>
</dbReference>
<protein>
    <recommendedName>
        <fullName evidence="6">Large ribosomal subunit protein uL18 C-terminal eukaryotes domain-containing protein</fullName>
    </recommendedName>
</protein>
<evidence type="ECO:0000256" key="2">
    <source>
        <dbReference type="ARBA" id="ARBA00007116"/>
    </source>
</evidence>
<dbReference type="FunFam" id="3.30.420.100:FF:000002">
    <property type="entry name" value="60S ribosomal protein L5"/>
    <property type="match status" value="1"/>
</dbReference>
<dbReference type="GO" id="GO:0022625">
    <property type="term" value="C:cytosolic large ribosomal subunit"/>
    <property type="evidence" value="ECO:0007669"/>
    <property type="project" value="TreeGrafter"/>
</dbReference>
<accession>A0AAN7U688</accession>
<dbReference type="Gene3D" id="3.30.420.100">
    <property type="match status" value="1"/>
</dbReference>
<dbReference type="GO" id="GO:0006412">
    <property type="term" value="P:translation"/>
    <property type="evidence" value="ECO:0007669"/>
    <property type="project" value="InterPro"/>
</dbReference>
<dbReference type="HAMAP" id="MF_01337_A">
    <property type="entry name" value="Ribosomal_uL18_A"/>
    <property type="match status" value="1"/>
</dbReference>
<organism evidence="7 8">
    <name type="scientific">Dictyostelium firmibasis</name>
    <dbReference type="NCBI Taxonomy" id="79012"/>
    <lineage>
        <taxon>Eukaryota</taxon>
        <taxon>Amoebozoa</taxon>
        <taxon>Evosea</taxon>
        <taxon>Eumycetozoa</taxon>
        <taxon>Dictyostelia</taxon>
        <taxon>Dictyosteliales</taxon>
        <taxon>Dictyosteliaceae</taxon>
        <taxon>Dictyostelium</taxon>
    </lineage>
</organism>
<dbReference type="Pfam" id="PF14204">
    <property type="entry name" value="Ribosomal_L18_c"/>
    <property type="match status" value="1"/>
</dbReference>
<dbReference type="InterPro" id="IPR005485">
    <property type="entry name" value="Rbsml_uL18_euk_arch"/>
</dbReference>
<name>A0AAN7U688_9MYCE</name>
<evidence type="ECO:0000259" key="6">
    <source>
        <dbReference type="Pfam" id="PF14204"/>
    </source>
</evidence>
<dbReference type="PANTHER" id="PTHR23410">
    <property type="entry name" value="RIBOSOMAL PROTEIN L5-RELATED"/>
    <property type="match status" value="1"/>
</dbReference>
<keyword evidence="4" id="KW-0689">Ribosomal protein</keyword>
<dbReference type="GO" id="GO:0003735">
    <property type="term" value="F:structural constituent of ribosome"/>
    <property type="evidence" value="ECO:0007669"/>
    <property type="project" value="InterPro"/>
</dbReference>
<comment type="subcellular location">
    <subcellularLocation>
        <location evidence="1">Cytoplasm</location>
    </subcellularLocation>
</comment>
<dbReference type="InterPro" id="IPR057268">
    <property type="entry name" value="Ribosomal_L18"/>
</dbReference>
<dbReference type="Pfam" id="PF17144">
    <property type="entry name" value="Ribosomal_L5e"/>
    <property type="match status" value="1"/>
</dbReference>
<dbReference type="GO" id="GO:0000027">
    <property type="term" value="P:ribosomal large subunit assembly"/>
    <property type="evidence" value="ECO:0007669"/>
    <property type="project" value="TreeGrafter"/>
</dbReference>
<gene>
    <name evidence="7" type="ORF">RB653_004527</name>
</gene>